<dbReference type="AlphaFoldDB" id="A0A2P5CZG6"/>
<dbReference type="Proteomes" id="UP000237000">
    <property type="component" value="Unassembled WGS sequence"/>
</dbReference>
<keyword evidence="1" id="KW-1133">Transmembrane helix</keyword>
<reference evidence="3" key="1">
    <citation type="submission" date="2016-06" db="EMBL/GenBank/DDBJ databases">
        <title>Parallel loss of symbiosis genes in relatives of nitrogen-fixing non-legume Parasponia.</title>
        <authorList>
            <person name="Van Velzen R."/>
            <person name="Holmer R."/>
            <person name="Bu F."/>
            <person name="Rutten L."/>
            <person name="Van Zeijl A."/>
            <person name="Liu W."/>
            <person name="Santuari L."/>
            <person name="Cao Q."/>
            <person name="Sharma T."/>
            <person name="Shen D."/>
            <person name="Roswanjaya Y."/>
            <person name="Wardhani T."/>
            <person name="Kalhor M.S."/>
            <person name="Jansen J."/>
            <person name="Van den Hoogen J."/>
            <person name="Gungor B."/>
            <person name="Hartog M."/>
            <person name="Hontelez J."/>
            <person name="Verver J."/>
            <person name="Yang W.-C."/>
            <person name="Schijlen E."/>
            <person name="Repin R."/>
            <person name="Schilthuizen M."/>
            <person name="Schranz E."/>
            <person name="Heidstra R."/>
            <person name="Miyata K."/>
            <person name="Fedorova E."/>
            <person name="Kohlen W."/>
            <person name="Bisseling T."/>
            <person name="Smit S."/>
            <person name="Geurts R."/>
        </authorList>
    </citation>
    <scope>NUCLEOTIDE SEQUENCE [LARGE SCALE GENOMIC DNA]</scope>
    <source>
        <strain evidence="3">cv. RG33-2</strain>
    </source>
</reference>
<gene>
    <name evidence="2" type="ORF">TorRG33x02_267760</name>
</gene>
<feature type="non-terminal residue" evidence="2">
    <location>
        <position position="1"/>
    </location>
</feature>
<keyword evidence="3" id="KW-1185">Reference proteome</keyword>
<accession>A0A2P5CZG6</accession>
<keyword evidence="1" id="KW-0472">Membrane</keyword>
<organism evidence="2 3">
    <name type="scientific">Trema orientale</name>
    <name type="common">Charcoal tree</name>
    <name type="synonym">Celtis orientalis</name>
    <dbReference type="NCBI Taxonomy" id="63057"/>
    <lineage>
        <taxon>Eukaryota</taxon>
        <taxon>Viridiplantae</taxon>
        <taxon>Streptophyta</taxon>
        <taxon>Embryophyta</taxon>
        <taxon>Tracheophyta</taxon>
        <taxon>Spermatophyta</taxon>
        <taxon>Magnoliopsida</taxon>
        <taxon>eudicotyledons</taxon>
        <taxon>Gunneridae</taxon>
        <taxon>Pentapetalae</taxon>
        <taxon>rosids</taxon>
        <taxon>fabids</taxon>
        <taxon>Rosales</taxon>
        <taxon>Cannabaceae</taxon>
        <taxon>Trema</taxon>
    </lineage>
</organism>
<feature type="transmembrane region" description="Helical" evidence="1">
    <location>
        <begin position="23"/>
        <end position="50"/>
    </location>
</feature>
<comment type="caution">
    <text evidence="2">The sequence shown here is derived from an EMBL/GenBank/DDBJ whole genome shotgun (WGS) entry which is preliminary data.</text>
</comment>
<keyword evidence="1" id="KW-0812">Transmembrane</keyword>
<sequence>RRGQLEDLRPAGEVREDYVAVDLFNLIIITTVVFFFSGGGGGGAGVEVWFSSIDHGRTHEA</sequence>
<name>A0A2P5CZG6_TREOI</name>
<proteinExistence type="predicted"/>
<protein>
    <submittedName>
        <fullName evidence="2">Uncharacterized protein</fullName>
    </submittedName>
</protein>
<evidence type="ECO:0000313" key="2">
    <source>
        <dbReference type="EMBL" id="PON66428.1"/>
    </source>
</evidence>
<dbReference type="InParanoid" id="A0A2P5CZG6"/>
<dbReference type="EMBL" id="JXTC01000312">
    <property type="protein sequence ID" value="PON66428.1"/>
    <property type="molecule type" value="Genomic_DNA"/>
</dbReference>
<evidence type="ECO:0000313" key="3">
    <source>
        <dbReference type="Proteomes" id="UP000237000"/>
    </source>
</evidence>
<evidence type="ECO:0000256" key="1">
    <source>
        <dbReference type="SAM" id="Phobius"/>
    </source>
</evidence>